<accession>A0ABS9Z2W4</accession>
<dbReference type="Proteomes" id="UP001139104">
    <property type="component" value="Unassembled WGS sequence"/>
</dbReference>
<evidence type="ECO:0000256" key="2">
    <source>
        <dbReference type="SAM" id="MobiDB-lite"/>
    </source>
</evidence>
<dbReference type="Pfam" id="PF13747">
    <property type="entry name" value="DUF4164"/>
    <property type="match status" value="1"/>
</dbReference>
<evidence type="ECO:0000313" key="4">
    <source>
        <dbReference type="Proteomes" id="UP001139104"/>
    </source>
</evidence>
<comment type="caution">
    <text evidence="3">The sequence shown here is derived from an EMBL/GenBank/DDBJ whole genome shotgun (WGS) entry which is preliminary data.</text>
</comment>
<organism evidence="3 4">
    <name type="scientific">Candidatus Rhodoblastus alkanivorans</name>
    <dbReference type="NCBI Taxonomy" id="2954117"/>
    <lineage>
        <taxon>Bacteria</taxon>
        <taxon>Pseudomonadati</taxon>
        <taxon>Pseudomonadota</taxon>
        <taxon>Alphaproteobacteria</taxon>
        <taxon>Hyphomicrobiales</taxon>
        <taxon>Rhodoblastaceae</taxon>
        <taxon>Rhodoblastus</taxon>
    </lineage>
</organism>
<feature type="region of interest" description="Disordered" evidence="2">
    <location>
        <begin position="112"/>
        <end position="140"/>
    </location>
</feature>
<feature type="coiled-coil region" evidence="1">
    <location>
        <begin position="66"/>
        <end position="107"/>
    </location>
</feature>
<evidence type="ECO:0000256" key="1">
    <source>
        <dbReference type="SAM" id="Coils"/>
    </source>
</evidence>
<keyword evidence="1" id="KW-0175">Coiled coil</keyword>
<feature type="region of interest" description="Disordered" evidence="2">
    <location>
        <begin position="1"/>
        <end position="32"/>
    </location>
</feature>
<reference evidence="3" key="1">
    <citation type="journal article" date="2022" name="ISME J.">
        <title>Identification of active gaseous-alkane degraders at natural gas seeps.</title>
        <authorList>
            <person name="Farhan Ul Haque M."/>
            <person name="Hernandez M."/>
            <person name="Crombie A.T."/>
            <person name="Murrell J.C."/>
        </authorList>
    </citation>
    <scope>NUCLEOTIDE SEQUENCE</scope>
    <source>
        <strain evidence="3">PC2</strain>
    </source>
</reference>
<keyword evidence="4" id="KW-1185">Reference proteome</keyword>
<proteinExistence type="predicted"/>
<gene>
    <name evidence="3" type="ORF">K2U94_04430</name>
</gene>
<name>A0ABS9Z2W4_9HYPH</name>
<dbReference type="RefSeq" id="WP_243066048.1">
    <property type="nucleotide sequence ID" value="NZ_JAIVFK010000002.1"/>
</dbReference>
<protein>
    <submittedName>
        <fullName evidence="3">DUF4164 domain-containing protein</fullName>
    </submittedName>
</protein>
<evidence type="ECO:0000313" key="3">
    <source>
        <dbReference type="EMBL" id="MCI4682014.1"/>
    </source>
</evidence>
<dbReference type="InterPro" id="IPR025310">
    <property type="entry name" value="DUF4164"/>
</dbReference>
<dbReference type="EMBL" id="JAIVFP010000001">
    <property type="protein sequence ID" value="MCI4682014.1"/>
    <property type="molecule type" value="Genomic_DNA"/>
</dbReference>
<sequence>MSPTLNEQTPPDAAPDQAVGRGDGASGQDRYDAARRRLRAAFDALDAAISRQAERAGEQADQFAEYSALQDDRSRLAIELDAAARRARALEAANGEASRRIERAAAAVRAIIADSSHQSRDPSADAGESEPDSSTSFGEA</sequence>